<dbReference type="EMBL" id="JANKHO010002291">
    <property type="protein sequence ID" value="KAJ3493334.1"/>
    <property type="molecule type" value="Genomic_DNA"/>
</dbReference>
<accession>A0A9W8JQ08</accession>
<dbReference type="OrthoDB" id="3357341at2759"/>
<reference evidence="2" key="1">
    <citation type="submission" date="2022-07" db="EMBL/GenBank/DDBJ databases">
        <title>Genome Sequence of Agrocybe chaxingu.</title>
        <authorList>
            <person name="Buettner E."/>
        </authorList>
    </citation>
    <scope>NUCLEOTIDE SEQUENCE</scope>
    <source>
        <strain evidence="2">MP-N11</strain>
    </source>
</reference>
<feature type="compositionally biased region" description="Pro residues" evidence="1">
    <location>
        <begin position="202"/>
        <end position="212"/>
    </location>
</feature>
<feature type="compositionally biased region" description="Pro residues" evidence="1">
    <location>
        <begin position="500"/>
        <end position="512"/>
    </location>
</feature>
<feature type="region of interest" description="Disordered" evidence="1">
    <location>
        <begin position="336"/>
        <end position="526"/>
    </location>
</feature>
<feature type="compositionally biased region" description="Basic and acidic residues" evidence="1">
    <location>
        <begin position="346"/>
        <end position="363"/>
    </location>
</feature>
<feature type="compositionally biased region" description="Polar residues" evidence="1">
    <location>
        <begin position="446"/>
        <end position="455"/>
    </location>
</feature>
<evidence type="ECO:0000313" key="3">
    <source>
        <dbReference type="Proteomes" id="UP001148786"/>
    </source>
</evidence>
<feature type="region of interest" description="Disordered" evidence="1">
    <location>
        <begin position="173"/>
        <end position="215"/>
    </location>
</feature>
<evidence type="ECO:0000256" key="1">
    <source>
        <dbReference type="SAM" id="MobiDB-lite"/>
    </source>
</evidence>
<feature type="compositionally biased region" description="Pro residues" evidence="1">
    <location>
        <begin position="368"/>
        <end position="381"/>
    </location>
</feature>
<gene>
    <name evidence="2" type="ORF">NLJ89_g11041</name>
</gene>
<keyword evidence="3" id="KW-1185">Reference proteome</keyword>
<sequence>MSLDKNLFTLFFTPHKDNQNVIDLVDPSGIIHYRKQRSPGEHYKIEVYDPMSESLLASASAPSAASKVKTIELCNPTSVVELKHTGTLSFRWSFKWEDHEFEWKREECFMIRKPDPPVIIAVTKEPTGRLRTTSVQILDYNLNRFDIDDRKGLEITVLTALLTFQDANEAYHTPEASTASSSNPLSRTTSSPTNVSPSPAGNAPPPPPPKPAPKTGVDRIAELQAIKGEYNEIIVSEEGTVQDYAAYCTKMLEDDAILFISVKSAEAEQVPKVLQVVEETKRIRYKAGLSEEEQLHQYVLYDQQEQKKGPRIINLDDQPKNKYEPPKNLTVHLSKISMPELQPKAHGNDKSTKESKRKEEKKAATSKPPRPAPAPPAPSAPSPQNAHSSSSNSRPPNKLQRPGRDTSPKHRVHAHQMHPNQPSPSPSQINNPSIYVAPPPSKPGNRPSSSSNARPTSMVAPSFPQPQTPTYGNSSYGGPGPSLYGSHARHSSTSQAPYAQPNPPTPPPPPTVHAPQPVNASQSSFSALGMKPITTANVIQGASTVVHGLMDALNKNRNKLATK</sequence>
<protein>
    <submittedName>
        <fullName evidence="2">Uncharacterized protein</fullName>
    </submittedName>
</protein>
<feature type="compositionally biased region" description="Low complexity" evidence="1">
    <location>
        <begin position="180"/>
        <end position="201"/>
    </location>
</feature>
<proteinExistence type="predicted"/>
<dbReference type="Proteomes" id="UP001148786">
    <property type="component" value="Unassembled WGS sequence"/>
</dbReference>
<organism evidence="2 3">
    <name type="scientific">Agrocybe chaxingu</name>
    <dbReference type="NCBI Taxonomy" id="84603"/>
    <lineage>
        <taxon>Eukaryota</taxon>
        <taxon>Fungi</taxon>
        <taxon>Dikarya</taxon>
        <taxon>Basidiomycota</taxon>
        <taxon>Agaricomycotina</taxon>
        <taxon>Agaricomycetes</taxon>
        <taxon>Agaricomycetidae</taxon>
        <taxon>Agaricales</taxon>
        <taxon>Agaricineae</taxon>
        <taxon>Strophariaceae</taxon>
        <taxon>Agrocybe</taxon>
    </lineage>
</organism>
<evidence type="ECO:0000313" key="2">
    <source>
        <dbReference type="EMBL" id="KAJ3493334.1"/>
    </source>
</evidence>
<feature type="compositionally biased region" description="Low complexity" evidence="1">
    <location>
        <begin position="382"/>
        <end position="396"/>
    </location>
</feature>
<comment type="caution">
    <text evidence="2">The sequence shown here is derived from an EMBL/GenBank/DDBJ whole genome shotgun (WGS) entry which is preliminary data.</text>
</comment>
<dbReference type="AlphaFoldDB" id="A0A9W8JQ08"/>
<name>A0A9W8JQ08_9AGAR</name>